<feature type="domain" description="Major facilitator superfamily (MFS) profile" evidence="7">
    <location>
        <begin position="112"/>
        <end position="538"/>
    </location>
</feature>
<evidence type="ECO:0000256" key="1">
    <source>
        <dbReference type="ARBA" id="ARBA00004141"/>
    </source>
</evidence>
<dbReference type="Gene3D" id="1.20.1250.20">
    <property type="entry name" value="MFS general substrate transporter like domains"/>
    <property type="match status" value="1"/>
</dbReference>
<feature type="region of interest" description="Disordered" evidence="5">
    <location>
        <begin position="582"/>
        <end position="605"/>
    </location>
</feature>
<evidence type="ECO:0000256" key="2">
    <source>
        <dbReference type="ARBA" id="ARBA00022692"/>
    </source>
</evidence>
<feature type="transmembrane region" description="Helical" evidence="6">
    <location>
        <begin position="199"/>
        <end position="217"/>
    </location>
</feature>
<accession>A0A8B8A0H6</accession>
<dbReference type="InterPro" id="IPR020846">
    <property type="entry name" value="MFS_dom"/>
</dbReference>
<evidence type="ECO:0000256" key="6">
    <source>
        <dbReference type="SAM" id="Phobius"/>
    </source>
</evidence>
<name>A0A8B8A0H6_ACAPL</name>
<feature type="transmembrane region" description="Helical" evidence="6">
    <location>
        <begin position="427"/>
        <end position="446"/>
    </location>
</feature>
<comment type="subcellular location">
    <subcellularLocation>
        <location evidence="1">Membrane</location>
        <topology evidence="1">Multi-pass membrane protein</topology>
    </subcellularLocation>
</comment>
<feature type="transmembrane region" description="Helical" evidence="6">
    <location>
        <begin position="257"/>
        <end position="279"/>
    </location>
</feature>
<keyword evidence="2 6" id="KW-0812">Transmembrane</keyword>
<evidence type="ECO:0000259" key="7">
    <source>
        <dbReference type="PROSITE" id="PS50850"/>
    </source>
</evidence>
<dbReference type="CDD" id="cd17317">
    <property type="entry name" value="MFS_SLC22"/>
    <property type="match status" value="1"/>
</dbReference>
<feature type="transmembrane region" description="Helical" evidence="6">
    <location>
        <begin position="452"/>
        <end position="473"/>
    </location>
</feature>
<evidence type="ECO:0000256" key="4">
    <source>
        <dbReference type="ARBA" id="ARBA00023136"/>
    </source>
</evidence>
<feature type="transmembrane region" description="Helical" evidence="6">
    <location>
        <begin position="511"/>
        <end position="533"/>
    </location>
</feature>
<feature type="transmembrane region" description="Helical" evidence="6">
    <location>
        <begin position="399"/>
        <end position="420"/>
    </location>
</feature>
<keyword evidence="4 6" id="KW-0472">Membrane</keyword>
<dbReference type="GO" id="GO:0022857">
    <property type="term" value="F:transmembrane transporter activity"/>
    <property type="evidence" value="ECO:0007669"/>
    <property type="project" value="InterPro"/>
</dbReference>
<dbReference type="PANTHER" id="PTHR24064">
    <property type="entry name" value="SOLUTE CARRIER FAMILY 22 MEMBER"/>
    <property type="match status" value="1"/>
</dbReference>
<feature type="transmembrane region" description="Helical" evidence="6">
    <location>
        <begin position="172"/>
        <end position="192"/>
    </location>
</feature>
<evidence type="ECO:0000256" key="3">
    <source>
        <dbReference type="ARBA" id="ARBA00022989"/>
    </source>
</evidence>
<feature type="transmembrane region" description="Helical" evidence="6">
    <location>
        <begin position="223"/>
        <end position="245"/>
    </location>
</feature>
<organism evidence="8 9">
    <name type="scientific">Acanthaster planci</name>
    <name type="common">Crown-of-thorns starfish</name>
    <dbReference type="NCBI Taxonomy" id="133434"/>
    <lineage>
        <taxon>Eukaryota</taxon>
        <taxon>Metazoa</taxon>
        <taxon>Echinodermata</taxon>
        <taxon>Eleutherozoa</taxon>
        <taxon>Asterozoa</taxon>
        <taxon>Asteroidea</taxon>
        <taxon>Valvatacea</taxon>
        <taxon>Valvatida</taxon>
        <taxon>Acanthasteridae</taxon>
        <taxon>Acanthaster</taxon>
    </lineage>
</organism>
<dbReference type="Pfam" id="PF00083">
    <property type="entry name" value="Sugar_tr"/>
    <property type="match status" value="1"/>
</dbReference>
<dbReference type="GeneID" id="110990271"/>
<keyword evidence="3 6" id="KW-1133">Transmembrane helix</keyword>
<gene>
    <name evidence="9" type="primary">LOC110990271</name>
</gene>
<feature type="transmembrane region" description="Helical" evidence="6">
    <location>
        <begin position="370"/>
        <end position="387"/>
    </location>
</feature>
<dbReference type="Proteomes" id="UP000694845">
    <property type="component" value="Unplaced"/>
</dbReference>
<proteinExistence type="predicted"/>
<dbReference type="RefSeq" id="XP_022110857.1">
    <property type="nucleotide sequence ID" value="XM_022255165.1"/>
</dbReference>
<dbReference type="OrthoDB" id="2261376at2759"/>
<dbReference type="SUPFAM" id="SSF103473">
    <property type="entry name" value="MFS general substrate transporter"/>
    <property type="match status" value="1"/>
</dbReference>
<dbReference type="InterPro" id="IPR036259">
    <property type="entry name" value="MFS_trans_sf"/>
</dbReference>
<evidence type="ECO:0000256" key="5">
    <source>
        <dbReference type="SAM" id="MobiDB-lite"/>
    </source>
</evidence>
<sequence>MVVKNELAVDKQQVSCAFDDILGAIDEFGTWQKILFSMVPLIGVVHAMNALAQVFMAGEADHWCRVSSWDQANCTAAGLPDDWECLLEKRNASIPYNATTKVFDSCEMYNVTGVVFTPGLRPSDFDNTNTVRCRDADGWIYDTRQYEKTIINEFFVSFQFNLVCDQKATVNLLQSIYFAGFLVGSFVFGSLADWIGRKPALYLASTVLLCASVANVFSPSVLVYMILRFFIAAGAMGAFLVCFVLTCEFVGPSRRVVVGIFVQAFFSLGLLLLSLLAFLIRTWRFLQLCLGVSTVLYFLLYFFIPESARWEVSKGRYKNAERTLRKMAARNKKEFPEEMFSPEIIASKQHNEGQQTFVALFRTPNMRIKTLNLMFYWFVVNMVYYGLGLSTSNLGVDDYLAAAISAFVEFPSLIFSVFSLQYFGRRINLSGTMVLGGVACIITAFLEEGVARTAIAMVGKFGISAAFAIIYVVSGEIFPTPVRSAGMGVTSMSSRISGIISPFLLELGSAWPPFPFVVFGVLSIASGLLSLLLPETSNKKLPETMEEGEAFGKPKCIGSSGEEKDVAMVTIGVVELDTDAGVENPTFEDKGCQTSESSFKELAGP</sequence>
<dbReference type="PROSITE" id="PS50850">
    <property type="entry name" value="MFS"/>
    <property type="match status" value="1"/>
</dbReference>
<dbReference type="OMA" id="SWDQANC"/>
<reference evidence="9" key="1">
    <citation type="submission" date="2025-08" db="UniProtKB">
        <authorList>
            <consortium name="RefSeq"/>
        </authorList>
    </citation>
    <scope>IDENTIFICATION</scope>
</reference>
<feature type="transmembrane region" description="Helical" evidence="6">
    <location>
        <begin position="285"/>
        <end position="304"/>
    </location>
</feature>
<protein>
    <submittedName>
        <fullName evidence="9">Organic cation transporter protein-like</fullName>
    </submittedName>
</protein>
<dbReference type="KEGG" id="aplc:110990271"/>
<evidence type="ECO:0000313" key="9">
    <source>
        <dbReference type="RefSeq" id="XP_022110857.1"/>
    </source>
</evidence>
<dbReference type="AlphaFoldDB" id="A0A8B8A0H6"/>
<dbReference type="GO" id="GO:0016020">
    <property type="term" value="C:membrane"/>
    <property type="evidence" value="ECO:0007669"/>
    <property type="project" value="UniProtKB-SubCell"/>
</dbReference>
<dbReference type="InterPro" id="IPR005828">
    <property type="entry name" value="MFS_sugar_transport-like"/>
</dbReference>
<evidence type="ECO:0000313" key="8">
    <source>
        <dbReference type="Proteomes" id="UP000694845"/>
    </source>
</evidence>
<keyword evidence="8" id="KW-1185">Reference proteome</keyword>